<dbReference type="InterPro" id="IPR020930">
    <property type="entry name" value="Ribosomal_uL5_bac-type"/>
</dbReference>
<keyword evidence="2 5" id="KW-0689">Ribosomal protein</keyword>
<dbReference type="InterPro" id="IPR002132">
    <property type="entry name" value="Ribosomal_uL5"/>
</dbReference>
<dbReference type="NCBIfam" id="NF000585">
    <property type="entry name" value="PRK00010.1"/>
    <property type="match status" value="1"/>
</dbReference>
<keyword evidence="5" id="KW-0820">tRNA-binding</keyword>
<proteinExistence type="inferred from homology"/>
<evidence type="ECO:0000256" key="1">
    <source>
        <dbReference type="ARBA" id="ARBA00008553"/>
    </source>
</evidence>
<name>A0A2M7RP77_9BACT</name>
<dbReference type="AlphaFoldDB" id="A0A2M7RP77"/>
<evidence type="ECO:0000256" key="6">
    <source>
        <dbReference type="RuleBase" id="RU003930"/>
    </source>
</evidence>
<feature type="domain" description="Large ribosomal subunit protein uL5 C-terminal" evidence="8">
    <location>
        <begin position="90"/>
        <end position="182"/>
    </location>
</feature>
<comment type="caution">
    <text evidence="9">The sequence shown here is derived from an EMBL/GenBank/DDBJ whole genome shotgun (WGS) entry which is preliminary data.</text>
</comment>
<dbReference type="EMBL" id="PFMI01000031">
    <property type="protein sequence ID" value="PIZ00916.1"/>
    <property type="molecule type" value="Genomic_DNA"/>
</dbReference>
<dbReference type="InterPro" id="IPR020929">
    <property type="entry name" value="Ribosomal_uL5_CS"/>
</dbReference>
<comment type="similarity">
    <text evidence="1 5 6">Belongs to the universal ribosomal protein uL5 family.</text>
</comment>
<evidence type="ECO:0000256" key="4">
    <source>
        <dbReference type="ARBA" id="ARBA00035245"/>
    </source>
</evidence>
<protein>
    <recommendedName>
        <fullName evidence="4 5">Large ribosomal subunit protein uL5</fullName>
    </recommendedName>
</protein>
<dbReference type="GO" id="GO:0019843">
    <property type="term" value="F:rRNA binding"/>
    <property type="evidence" value="ECO:0007669"/>
    <property type="project" value="UniProtKB-UniRule"/>
</dbReference>
<dbReference type="PROSITE" id="PS00358">
    <property type="entry name" value="RIBOSOMAL_L5"/>
    <property type="match status" value="1"/>
</dbReference>
<comment type="function">
    <text evidence="5">This is 1 of the proteins that bind and probably mediate the attachment of the 5S RNA into the large ribosomal subunit, where it forms part of the central protuberance. In the 70S ribosome it contacts protein S13 of the 30S subunit (bridge B1b), connecting the 2 subunits; this bridge is implicated in subunit movement. Contacts the P site tRNA; the 5S rRNA and some of its associated proteins might help stabilize positioning of ribosome-bound tRNAs.</text>
</comment>
<dbReference type="GO" id="GO:0005840">
    <property type="term" value="C:ribosome"/>
    <property type="evidence" value="ECO:0007669"/>
    <property type="project" value="UniProtKB-KW"/>
</dbReference>
<evidence type="ECO:0000256" key="3">
    <source>
        <dbReference type="ARBA" id="ARBA00023274"/>
    </source>
</evidence>
<gene>
    <name evidence="5" type="primary">rplE</name>
    <name evidence="9" type="ORF">COY61_01210</name>
</gene>
<dbReference type="PIRSF" id="PIRSF002161">
    <property type="entry name" value="Ribosomal_L5"/>
    <property type="match status" value="1"/>
</dbReference>
<evidence type="ECO:0000259" key="7">
    <source>
        <dbReference type="Pfam" id="PF00281"/>
    </source>
</evidence>
<dbReference type="SUPFAM" id="SSF55282">
    <property type="entry name" value="RL5-like"/>
    <property type="match status" value="1"/>
</dbReference>
<keyword evidence="3 5" id="KW-0687">Ribonucleoprotein</keyword>
<dbReference type="InterPro" id="IPR031309">
    <property type="entry name" value="Ribosomal_uL5_C"/>
</dbReference>
<dbReference type="HAMAP" id="MF_01333_B">
    <property type="entry name" value="Ribosomal_uL5_B"/>
    <property type="match status" value="1"/>
</dbReference>
<reference evidence="10" key="1">
    <citation type="submission" date="2017-09" db="EMBL/GenBank/DDBJ databases">
        <title>Depth-based differentiation of microbial function through sediment-hosted aquifers and enrichment of novel symbionts in the deep terrestrial subsurface.</title>
        <authorList>
            <person name="Probst A.J."/>
            <person name="Ladd B."/>
            <person name="Jarett J.K."/>
            <person name="Geller-Mcgrath D.E."/>
            <person name="Sieber C.M.K."/>
            <person name="Emerson J.B."/>
            <person name="Anantharaman K."/>
            <person name="Thomas B.C."/>
            <person name="Malmstrom R."/>
            <person name="Stieglmeier M."/>
            <person name="Klingl A."/>
            <person name="Woyke T."/>
            <person name="Ryan C.M."/>
            <person name="Banfield J.F."/>
        </authorList>
    </citation>
    <scope>NUCLEOTIDE SEQUENCE [LARGE SCALE GENOMIC DNA]</scope>
</reference>
<dbReference type="GO" id="GO:1990904">
    <property type="term" value="C:ribonucleoprotein complex"/>
    <property type="evidence" value="ECO:0007669"/>
    <property type="project" value="UniProtKB-KW"/>
</dbReference>
<evidence type="ECO:0000256" key="2">
    <source>
        <dbReference type="ARBA" id="ARBA00022980"/>
    </source>
</evidence>
<dbReference type="PANTHER" id="PTHR11994">
    <property type="entry name" value="60S RIBOSOMAL PROTEIN L11-RELATED"/>
    <property type="match status" value="1"/>
</dbReference>
<evidence type="ECO:0000313" key="9">
    <source>
        <dbReference type="EMBL" id="PIZ00916.1"/>
    </source>
</evidence>
<dbReference type="FunFam" id="3.30.1440.10:FF:000001">
    <property type="entry name" value="50S ribosomal protein L5"/>
    <property type="match status" value="1"/>
</dbReference>
<evidence type="ECO:0000313" key="10">
    <source>
        <dbReference type="Proteomes" id="UP000229371"/>
    </source>
</evidence>
<dbReference type="InterPro" id="IPR031310">
    <property type="entry name" value="Ribosomal_uL5_N"/>
</dbReference>
<dbReference type="GO" id="GO:0003735">
    <property type="term" value="F:structural constituent of ribosome"/>
    <property type="evidence" value="ECO:0007669"/>
    <property type="project" value="InterPro"/>
</dbReference>
<dbReference type="GO" id="GO:0006412">
    <property type="term" value="P:translation"/>
    <property type="evidence" value="ECO:0007669"/>
    <property type="project" value="UniProtKB-UniRule"/>
</dbReference>
<dbReference type="GO" id="GO:0000049">
    <property type="term" value="F:tRNA binding"/>
    <property type="evidence" value="ECO:0007669"/>
    <property type="project" value="UniProtKB-UniRule"/>
</dbReference>
<keyword evidence="5" id="KW-0699">rRNA-binding</keyword>
<dbReference type="InterPro" id="IPR022803">
    <property type="entry name" value="Ribosomal_uL5_dom_sf"/>
</dbReference>
<dbReference type="Pfam" id="PF00281">
    <property type="entry name" value="Ribosomal_L5"/>
    <property type="match status" value="1"/>
</dbReference>
<feature type="domain" description="Large ribosomal subunit protein uL5 N-terminal" evidence="7">
    <location>
        <begin position="24"/>
        <end position="86"/>
    </location>
</feature>
<accession>A0A2M7RP77</accession>
<dbReference type="Pfam" id="PF00673">
    <property type="entry name" value="Ribosomal_L5_C"/>
    <property type="match status" value="1"/>
</dbReference>
<organism evidence="9 10">
    <name type="scientific">bacterium (Candidatus Gribaldobacteria) CG_4_10_14_0_8_um_filter_33_9</name>
    <dbReference type="NCBI Taxonomy" id="2014266"/>
    <lineage>
        <taxon>Bacteria</taxon>
        <taxon>Candidatus Gribaldobacteria</taxon>
    </lineage>
</organism>
<evidence type="ECO:0000256" key="5">
    <source>
        <dbReference type="HAMAP-Rule" id="MF_01333"/>
    </source>
</evidence>
<evidence type="ECO:0000259" key="8">
    <source>
        <dbReference type="Pfam" id="PF00673"/>
    </source>
</evidence>
<comment type="subunit">
    <text evidence="5">Part of the 50S ribosomal subunit; part of the 5S rRNA/L5/L18/L25 subcomplex. Contacts the 5S rRNA and the P site tRNA. Forms a bridge to the 30S subunit in the 70S ribosome.</text>
</comment>
<sequence length="186" mass="20990">MMRLQEKYKKEVVPKMLEKFGCKNVMAVPKIEKIAVNSGFGKMAAGKTSSEREKVMNNLSDFLSLVTGQKPVFTKAKKSIAAFKLRKGVPIGFKVILRKKRMFDFLERLIGIILPRTRDFNGIPLKSIDKKGNLTLGFKDSSSFPEIVMDREKGIFGLEITINTNSKQPEHGLELLKMMGLPIKLK</sequence>
<dbReference type="Gene3D" id="3.30.1440.10">
    <property type="match status" value="1"/>
</dbReference>
<keyword evidence="5" id="KW-0694">RNA-binding</keyword>
<dbReference type="Proteomes" id="UP000229371">
    <property type="component" value="Unassembled WGS sequence"/>
</dbReference>